<dbReference type="EMBL" id="LSBJ02000003">
    <property type="protein sequence ID" value="OAQ67724.1"/>
    <property type="molecule type" value="Genomic_DNA"/>
</dbReference>
<dbReference type="AlphaFoldDB" id="A0A179FQ63"/>
<gene>
    <name evidence="1" type="ORF">VFPPC_04078</name>
</gene>
<organism evidence="1 2">
    <name type="scientific">Pochonia chlamydosporia 170</name>
    <dbReference type="NCBI Taxonomy" id="1380566"/>
    <lineage>
        <taxon>Eukaryota</taxon>
        <taxon>Fungi</taxon>
        <taxon>Dikarya</taxon>
        <taxon>Ascomycota</taxon>
        <taxon>Pezizomycotina</taxon>
        <taxon>Sordariomycetes</taxon>
        <taxon>Hypocreomycetidae</taxon>
        <taxon>Hypocreales</taxon>
        <taxon>Clavicipitaceae</taxon>
        <taxon>Pochonia</taxon>
    </lineage>
</organism>
<evidence type="ECO:0000313" key="2">
    <source>
        <dbReference type="Proteomes" id="UP000078397"/>
    </source>
</evidence>
<keyword evidence="2" id="KW-1185">Reference proteome</keyword>
<dbReference type="Proteomes" id="UP000078397">
    <property type="component" value="Unassembled WGS sequence"/>
</dbReference>
<dbReference type="RefSeq" id="XP_018144574.1">
    <property type="nucleotide sequence ID" value="XM_018283487.1"/>
</dbReference>
<protein>
    <submittedName>
        <fullName evidence="1">Uncharacterized protein</fullName>
    </submittedName>
</protein>
<reference evidence="1 2" key="1">
    <citation type="journal article" date="2016" name="PLoS Pathog.">
        <title>Biosynthesis of antibiotic leucinostatins in bio-control fungus Purpureocillium lilacinum and their inhibition on phytophthora revealed by genome mining.</title>
        <authorList>
            <person name="Wang G."/>
            <person name="Liu Z."/>
            <person name="Lin R."/>
            <person name="Li E."/>
            <person name="Mao Z."/>
            <person name="Ling J."/>
            <person name="Yang Y."/>
            <person name="Yin W.B."/>
            <person name="Xie B."/>
        </authorList>
    </citation>
    <scope>NUCLEOTIDE SEQUENCE [LARGE SCALE GENOMIC DNA]</scope>
    <source>
        <strain evidence="1">170</strain>
    </source>
</reference>
<dbReference type="GeneID" id="28847481"/>
<accession>A0A179FQ63</accession>
<name>A0A179FQ63_METCM</name>
<comment type="caution">
    <text evidence="1">The sequence shown here is derived from an EMBL/GenBank/DDBJ whole genome shotgun (WGS) entry which is preliminary data.</text>
</comment>
<proteinExistence type="predicted"/>
<dbReference type="KEGG" id="pchm:VFPPC_04078"/>
<dbReference type="OrthoDB" id="2588098at2759"/>
<evidence type="ECO:0000313" key="1">
    <source>
        <dbReference type="EMBL" id="OAQ67724.1"/>
    </source>
</evidence>
<sequence length="392" mass="45756">MVSTTTLDMTRHGMYKLVASSTGCQMSIRRISQREFSRNEGQVIVGLLAVPCKPPGLFEKWEDDRDYKATWDGMTSLQRAAFALANRRSRCQGVDRLSRLPCEVLHIIFDELNDSVPMAYLGFTSRYMWKMAERALHRYFAKSLGKYAGTRIMLVKLDSFPPGFEPIRFMFGRRLSESPRHEIWDLVSRSQRYNLDRFPIHYSYTPHSLPGYPGEDIYYGNNQYFRPNRHIGYTLNACAPVLSPSLDMFYDVKRTWVLRNLTTKEYVRGDAIALRPDFIHGPFIEGLGFGEVVIMRTAWKHASLMPHPQDGKWAGHCLDIRPWGVREKRTGDNTWKDVSEEIVKQLDEVFSERLGRQWRENIIRQITMPDRPRPSVLHPENMRRLRALMRDT</sequence>